<dbReference type="RefSeq" id="XP_046058401.1">
    <property type="nucleotide sequence ID" value="XM_046207996.1"/>
</dbReference>
<feature type="region of interest" description="Disordered" evidence="1">
    <location>
        <begin position="27"/>
        <end position="58"/>
    </location>
</feature>
<feature type="compositionally biased region" description="Basic residues" evidence="1">
    <location>
        <begin position="31"/>
        <end position="44"/>
    </location>
</feature>
<dbReference type="SUPFAM" id="SSF53335">
    <property type="entry name" value="S-adenosyl-L-methionine-dependent methyltransferases"/>
    <property type="match status" value="1"/>
</dbReference>
<name>A0A9P8NXA3_9ASCO</name>
<dbReference type="Proteomes" id="UP000769157">
    <property type="component" value="Unassembled WGS sequence"/>
</dbReference>
<dbReference type="GeneID" id="70238648"/>
<organism evidence="2 3">
    <name type="scientific">Ogataea philodendri</name>
    <dbReference type="NCBI Taxonomy" id="1378263"/>
    <lineage>
        <taxon>Eukaryota</taxon>
        <taxon>Fungi</taxon>
        <taxon>Dikarya</taxon>
        <taxon>Ascomycota</taxon>
        <taxon>Saccharomycotina</taxon>
        <taxon>Pichiomycetes</taxon>
        <taxon>Pichiales</taxon>
        <taxon>Pichiaceae</taxon>
        <taxon>Ogataea</taxon>
    </lineage>
</organism>
<proteinExistence type="predicted"/>
<dbReference type="EMBL" id="JAEUBE010000487">
    <property type="protein sequence ID" value="KAH3661277.1"/>
    <property type="molecule type" value="Genomic_DNA"/>
</dbReference>
<reference evidence="2" key="2">
    <citation type="submission" date="2021-01" db="EMBL/GenBank/DDBJ databases">
        <authorList>
            <person name="Schikora-Tamarit M.A."/>
        </authorList>
    </citation>
    <scope>NUCLEOTIDE SEQUENCE</scope>
    <source>
        <strain evidence="2">CBS6075</strain>
    </source>
</reference>
<evidence type="ECO:0000313" key="3">
    <source>
        <dbReference type="Proteomes" id="UP000769157"/>
    </source>
</evidence>
<dbReference type="AlphaFoldDB" id="A0A9P8NXA3"/>
<sequence>MSEPPSDLPHGNGHMFLSSLSHIASSDNLHKARKPLNKFHKSPFHRPSTPPPPTEQVSLPKDAEAIPMSKQHSRFVKITKKASRLATELAGDLAFGSTKDGHVDHRYEEFKSKRLRERESKSQKELDLVRQNLNEKGIEAYLEHLRFFLEYMDHSELDDPIDYAITRRDLWLSWYKKLLISMRDEVQDYEDLVKQRKTLHTHGSSAYQDIKHEADYKFKTKLHDLSSISQPEAVQNLQNSMFNDKRVVLILLWFLQIVKKLLNQPTMFHKEVLEAFGNGPEFVDPSKQEDPNEVCIVTSNKMISSKMESSIKELHSAAENSILSAHVEFLNGWQIRHDNPQLHTNFVSVTGTMRKLIDYAHKGVIPKSLESEYPNFANPVLDDDFYRFQLSNDEKKFVKDYSSFTTVSSDQLPLADSSQSCICCPDFTLAVTDDNFVSTLAEFKRALRPSGYLQLFIWDLESMQKDLKPQSDDENLRRLVWEKIAKFNFDRKCVVSEASSKIVPTLRQLGFRKIRYSYVGHPFISTISESPDLVNMSHSSSSDSGRTESTTSTAHLGYKDLRVNAFFEFFANYVEFLMFSKIVSIFQLMETLKYQAATEETTKLGDEETLNLIKLFIDYKLNGCAGKLVQKHFPDLPAKHDPIRNEGIGYSMVLIAEK</sequence>
<dbReference type="InterPro" id="IPR029063">
    <property type="entry name" value="SAM-dependent_MTases_sf"/>
</dbReference>
<protein>
    <submittedName>
        <fullName evidence="2">Uncharacterized protein</fullName>
    </submittedName>
</protein>
<gene>
    <name evidence="2" type="ORF">OGAPHI_006684</name>
</gene>
<dbReference type="Gene3D" id="3.40.50.150">
    <property type="entry name" value="Vaccinia Virus protein VP39"/>
    <property type="match status" value="1"/>
</dbReference>
<evidence type="ECO:0000313" key="2">
    <source>
        <dbReference type="EMBL" id="KAH3661277.1"/>
    </source>
</evidence>
<keyword evidence="3" id="KW-1185">Reference proteome</keyword>
<dbReference type="OrthoDB" id="5382952at2759"/>
<comment type="caution">
    <text evidence="2">The sequence shown here is derived from an EMBL/GenBank/DDBJ whole genome shotgun (WGS) entry which is preliminary data.</text>
</comment>
<accession>A0A9P8NXA3</accession>
<reference evidence="2" key="1">
    <citation type="journal article" date="2021" name="Open Biol.">
        <title>Shared evolutionary footprints suggest mitochondrial oxidative damage underlies multiple complex I losses in fungi.</title>
        <authorList>
            <person name="Schikora-Tamarit M.A."/>
            <person name="Marcet-Houben M."/>
            <person name="Nosek J."/>
            <person name="Gabaldon T."/>
        </authorList>
    </citation>
    <scope>NUCLEOTIDE SEQUENCE</scope>
    <source>
        <strain evidence="2">CBS6075</strain>
    </source>
</reference>
<evidence type="ECO:0000256" key="1">
    <source>
        <dbReference type="SAM" id="MobiDB-lite"/>
    </source>
</evidence>